<evidence type="ECO:0000313" key="3">
    <source>
        <dbReference type="EMBL" id="MFC0590334.1"/>
    </source>
</evidence>
<evidence type="ECO:0000256" key="2">
    <source>
        <dbReference type="HAMAP-Rule" id="MF_00758"/>
    </source>
</evidence>
<keyword evidence="4" id="KW-1185">Reference proteome</keyword>
<gene>
    <name evidence="3" type="ORF">ACFFF7_12995</name>
</gene>
<dbReference type="EMBL" id="JBHLTL010000006">
    <property type="protein sequence ID" value="MFC0590334.1"/>
    <property type="molecule type" value="Genomic_DNA"/>
</dbReference>
<evidence type="ECO:0000256" key="1">
    <source>
        <dbReference type="ARBA" id="ARBA00009600"/>
    </source>
</evidence>
<evidence type="ECO:0000313" key="4">
    <source>
        <dbReference type="Proteomes" id="UP001589943"/>
    </source>
</evidence>
<accession>A0ABV6PL99</accession>
<dbReference type="PANTHER" id="PTHR30327">
    <property type="entry name" value="UNCHARACTERIZED PROTEIN YQGE"/>
    <property type="match status" value="1"/>
</dbReference>
<dbReference type="Pfam" id="PF02622">
    <property type="entry name" value="DUF179"/>
    <property type="match status" value="1"/>
</dbReference>
<name>A0ABV6PL99_9SPHN</name>
<dbReference type="PANTHER" id="PTHR30327:SF1">
    <property type="entry name" value="UPF0301 PROTEIN YQGE"/>
    <property type="match status" value="1"/>
</dbReference>
<dbReference type="SUPFAM" id="SSF143456">
    <property type="entry name" value="VC0467-like"/>
    <property type="match status" value="1"/>
</dbReference>
<dbReference type="HAMAP" id="MF_00758">
    <property type="entry name" value="UPF0301"/>
    <property type="match status" value="1"/>
</dbReference>
<reference evidence="3 4" key="1">
    <citation type="submission" date="2024-09" db="EMBL/GenBank/DDBJ databases">
        <authorList>
            <person name="Sun Q."/>
            <person name="Mori K."/>
        </authorList>
    </citation>
    <scope>NUCLEOTIDE SEQUENCE [LARGE SCALE GENOMIC DNA]</scope>
    <source>
        <strain evidence="3 4">NCAIM B.02537</strain>
    </source>
</reference>
<sequence>MTQPTYLAGRLLLAMPGMGDPRFDHAVIAMVQHDAHGALGLGIGTAVQGVTVHTVLADLGIDPGVAPDDPVLLGGPVETERGFVLHSPDWTSRATVSAGALGAMTTSRDVLAAIAAGKGPSRFVVVLGYAGWDAGQLDAEMTRHGWFAAQGRTQIVFDTPAEERWKAAWRAEGIDPALLASETGRA</sequence>
<comment type="similarity">
    <text evidence="1 2">Belongs to the UPF0301 (AlgH) family.</text>
</comment>
<organism evidence="3 4">
    <name type="scientific">Novosphingobium aquiterrae</name>
    <dbReference type="NCBI Taxonomy" id="624388"/>
    <lineage>
        <taxon>Bacteria</taxon>
        <taxon>Pseudomonadati</taxon>
        <taxon>Pseudomonadota</taxon>
        <taxon>Alphaproteobacteria</taxon>
        <taxon>Sphingomonadales</taxon>
        <taxon>Sphingomonadaceae</taxon>
        <taxon>Novosphingobium</taxon>
    </lineage>
</organism>
<dbReference type="RefSeq" id="WP_379481775.1">
    <property type="nucleotide sequence ID" value="NZ_JBHLTL010000006.1"/>
</dbReference>
<proteinExistence type="inferred from homology"/>
<dbReference type="InterPro" id="IPR003774">
    <property type="entry name" value="AlgH-like"/>
</dbReference>
<dbReference type="Proteomes" id="UP001589943">
    <property type="component" value="Unassembled WGS sequence"/>
</dbReference>
<dbReference type="Gene3D" id="3.40.1740.10">
    <property type="entry name" value="VC0467-like"/>
    <property type="match status" value="1"/>
</dbReference>
<comment type="caution">
    <text evidence="3">The sequence shown here is derived from an EMBL/GenBank/DDBJ whole genome shotgun (WGS) entry which is preliminary data.</text>
</comment>
<protein>
    <recommendedName>
        <fullName evidence="2">UPF0301 protein ACFFF7_12995</fullName>
    </recommendedName>
</protein>